<evidence type="ECO:0000256" key="1">
    <source>
        <dbReference type="SAM" id="Phobius"/>
    </source>
</evidence>
<proteinExistence type="predicted"/>
<keyword evidence="3" id="KW-1185">Reference proteome</keyword>
<dbReference type="Pfam" id="PF14102">
    <property type="entry name" value="Caps_synth_CapC"/>
    <property type="match status" value="1"/>
</dbReference>
<protein>
    <submittedName>
        <fullName evidence="2">Poly-gamma-glutamate biosynthesis protein PgsC</fullName>
    </submittedName>
</protein>
<dbReference type="EMBL" id="CP036402">
    <property type="protein sequence ID" value="QBI18234.1"/>
    <property type="molecule type" value="Genomic_DNA"/>
</dbReference>
<dbReference type="GO" id="GO:0045227">
    <property type="term" value="P:capsule polysaccharide biosynthetic process"/>
    <property type="evidence" value="ECO:0007669"/>
    <property type="project" value="InterPro"/>
</dbReference>
<feature type="transmembrane region" description="Helical" evidence="1">
    <location>
        <begin position="132"/>
        <end position="150"/>
    </location>
</feature>
<dbReference type="KEGG" id="erz:ER308_00695"/>
<sequence length="151" mass="16438">MFGTELYVSLVVGVVLSLLYAERTGVIPAGLVVPGYLALIFDQVVFVSAVLLLSFLAFLIVERGVERVVILYGRRRFVAMLSVGILLKLAFDALYPTMPFEVYEFRGIGVIVPGLIANAIHRQGVPHTLFSTLLLSGLTFLIVWALGVVLG</sequence>
<evidence type="ECO:0000313" key="2">
    <source>
        <dbReference type="EMBL" id="QBI18234.1"/>
    </source>
</evidence>
<evidence type="ECO:0000313" key="3">
    <source>
        <dbReference type="Proteomes" id="UP000291469"/>
    </source>
</evidence>
<organism evidence="2 3">
    <name type="scientific">Egibacter rhizosphaerae</name>
    <dbReference type="NCBI Taxonomy" id="1670831"/>
    <lineage>
        <taxon>Bacteria</taxon>
        <taxon>Bacillati</taxon>
        <taxon>Actinomycetota</taxon>
        <taxon>Nitriliruptoria</taxon>
        <taxon>Egibacterales</taxon>
        <taxon>Egibacteraceae</taxon>
        <taxon>Egibacter</taxon>
    </lineage>
</organism>
<dbReference type="AlphaFoldDB" id="A0A411YAK0"/>
<keyword evidence="1" id="KW-0812">Transmembrane</keyword>
<dbReference type="OrthoDB" id="48792at2"/>
<dbReference type="InterPro" id="IPR008338">
    <property type="entry name" value="Capsule_biosynth_CapC"/>
</dbReference>
<dbReference type="Proteomes" id="UP000291469">
    <property type="component" value="Chromosome"/>
</dbReference>
<accession>A0A411YAK0</accession>
<dbReference type="NCBIfam" id="TIGR04011">
    <property type="entry name" value="poly_gGlu_PgsC"/>
    <property type="match status" value="1"/>
</dbReference>
<dbReference type="RefSeq" id="WP_131153232.1">
    <property type="nucleotide sequence ID" value="NZ_CP036402.1"/>
</dbReference>
<feature type="transmembrane region" description="Helical" evidence="1">
    <location>
        <begin position="73"/>
        <end position="91"/>
    </location>
</feature>
<name>A0A411YAK0_9ACTN</name>
<gene>
    <name evidence="2" type="primary">pgsC</name>
    <name evidence="2" type="ORF">ER308_00695</name>
</gene>
<keyword evidence="1" id="KW-0472">Membrane</keyword>
<feature type="transmembrane region" description="Helical" evidence="1">
    <location>
        <begin position="37"/>
        <end position="61"/>
    </location>
</feature>
<reference evidence="2 3" key="1">
    <citation type="submission" date="2019-01" db="EMBL/GenBank/DDBJ databases">
        <title>Egibacter rhizosphaerae EGI 80759T.</title>
        <authorList>
            <person name="Chen D.-D."/>
            <person name="Tian Y."/>
            <person name="Jiao J.-Y."/>
            <person name="Zhang X.-T."/>
            <person name="Zhang Y.-G."/>
            <person name="Zhang Y."/>
            <person name="Xiao M."/>
            <person name="Shu W.-S."/>
            <person name="Li W.-J."/>
        </authorList>
    </citation>
    <scope>NUCLEOTIDE SEQUENCE [LARGE SCALE GENOMIC DNA]</scope>
    <source>
        <strain evidence="2 3">EGI 80759</strain>
    </source>
</reference>
<keyword evidence="1" id="KW-1133">Transmembrane helix</keyword>
<dbReference type="PRINTS" id="PR01759">
    <property type="entry name" value="CAPSULEPROTC"/>
</dbReference>
<dbReference type="GO" id="GO:0016020">
    <property type="term" value="C:membrane"/>
    <property type="evidence" value="ECO:0007669"/>
    <property type="project" value="InterPro"/>
</dbReference>